<protein>
    <submittedName>
        <fullName evidence="6">Acyl-CoA/acyl-ACP dehydrogenase</fullName>
    </submittedName>
</protein>
<dbReference type="SUPFAM" id="SSF47203">
    <property type="entry name" value="Acyl-CoA dehydrogenase C-terminal domain-like"/>
    <property type="match status" value="1"/>
</dbReference>
<evidence type="ECO:0000259" key="4">
    <source>
        <dbReference type="Pfam" id="PF02771"/>
    </source>
</evidence>
<evidence type="ECO:0000313" key="7">
    <source>
        <dbReference type="Proteomes" id="UP001649381"/>
    </source>
</evidence>
<sequence>MWNPYSPFIQTERQSSLFNITKELSNKVGKRATLTDHYGKFLDDNLRDLKDYNYQSLSLPKALGGENLSLYEFVLLQEKLAEGDASVALSIGWHLGIVMELRDEGLWDEETFNWIGKEIHHNKKIINRAATEPATGSPTRGGIPETTAVRDKTGYILNGRKTFTTMANVLDYYIVSAKMNDLNEVGWFLVENGQNGVKIEETWDSLGMRGTASDDLILSDVHVPHNRLVEHKTPPRKGKVPKGWLLHIPACYLGIAIAARNEAVEFAKNYQPNSLNTTISEVAHIKEKIGKMDLAILNAQYFLFGVADKWDNNPENRTDLGPDLAAVKTIATNNANEVVDLAMRIVGGRSLAKSSNLERHYRDVRAGLHNPPMDDSVLHTLASRAIND</sequence>
<comment type="caution">
    <text evidence="6">The sequence shown here is derived from an EMBL/GenBank/DDBJ whole genome shotgun (WGS) entry which is preliminary data.</text>
</comment>
<feature type="domain" description="Acyl-CoA oxidase/dehydrogenase middle" evidence="3">
    <location>
        <begin position="129"/>
        <end position="221"/>
    </location>
</feature>
<dbReference type="EMBL" id="JAKIJS010000001">
    <property type="protein sequence ID" value="MCF6137407.1"/>
    <property type="molecule type" value="Genomic_DNA"/>
</dbReference>
<dbReference type="Gene3D" id="2.40.110.10">
    <property type="entry name" value="Butyryl-CoA Dehydrogenase, subunit A, domain 2"/>
    <property type="match status" value="1"/>
</dbReference>
<dbReference type="InterPro" id="IPR009100">
    <property type="entry name" value="AcylCoA_DH/oxidase_NM_dom_sf"/>
</dbReference>
<evidence type="ECO:0000256" key="1">
    <source>
        <dbReference type="ARBA" id="ARBA00022630"/>
    </source>
</evidence>
<dbReference type="InterPro" id="IPR013786">
    <property type="entry name" value="AcylCoA_DH/ox_N"/>
</dbReference>
<keyword evidence="1" id="KW-0285">Flavoprotein</keyword>
<dbReference type="Gene3D" id="1.20.140.10">
    <property type="entry name" value="Butyryl-CoA Dehydrogenase, subunit A, domain 3"/>
    <property type="match status" value="1"/>
</dbReference>
<dbReference type="PANTHER" id="PTHR43884">
    <property type="entry name" value="ACYL-COA DEHYDROGENASE"/>
    <property type="match status" value="1"/>
</dbReference>
<dbReference type="InterPro" id="IPR006091">
    <property type="entry name" value="Acyl-CoA_Oxase/DH_mid-dom"/>
</dbReference>
<dbReference type="PIRSF" id="PIRSF016578">
    <property type="entry name" value="HsaA"/>
    <property type="match status" value="1"/>
</dbReference>
<dbReference type="CDD" id="cd00567">
    <property type="entry name" value="ACAD"/>
    <property type="match status" value="1"/>
</dbReference>
<dbReference type="InterPro" id="IPR046373">
    <property type="entry name" value="Acyl-CoA_Oxase/DH_mid-dom_sf"/>
</dbReference>
<keyword evidence="2" id="KW-0560">Oxidoreductase</keyword>
<reference evidence="6 7" key="1">
    <citation type="submission" date="2022-01" db="EMBL/GenBank/DDBJ databases">
        <title>Alkalihalobacillus sp. EGI L200015, a novel bacterium isolated from a salt lake sediment.</title>
        <authorList>
            <person name="Gao L."/>
            <person name="Fang B.-Z."/>
            <person name="Li W.-J."/>
        </authorList>
    </citation>
    <scope>NUCLEOTIDE SEQUENCE [LARGE SCALE GENOMIC DNA]</scope>
    <source>
        <strain evidence="6 7">KCTC 12718</strain>
    </source>
</reference>
<dbReference type="Pfam" id="PF02770">
    <property type="entry name" value="Acyl-CoA_dh_M"/>
    <property type="match status" value="1"/>
</dbReference>
<evidence type="ECO:0000256" key="2">
    <source>
        <dbReference type="ARBA" id="ARBA00023002"/>
    </source>
</evidence>
<dbReference type="SUPFAM" id="SSF56645">
    <property type="entry name" value="Acyl-CoA dehydrogenase NM domain-like"/>
    <property type="match status" value="1"/>
</dbReference>
<dbReference type="PANTHER" id="PTHR43884:SF25">
    <property type="entry name" value="ACYL-COA DEHYDROGENASE YDBM-RELATED"/>
    <property type="match status" value="1"/>
</dbReference>
<dbReference type="Proteomes" id="UP001649381">
    <property type="component" value="Unassembled WGS sequence"/>
</dbReference>
<dbReference type="InterPro" id="IPR013107">
    <property type="entry name" value="Acyl-CoA_DH_C"/>
</dbReference>
<evidence type="ECO:0000259" key="5">
    <source>
        <dbReference type="Pfam" id="PF08028"/>
    </source>
</evidence>
<organism evidence="6 7">
    <name type="scientific">Pseudalkalibacillus berkeleyi</name>
    <dbReference type="NCBI Taxonomy" id="1069813"/>
    <lineage>
        <taxon>Bacteria</taxon>
        <taxon>Bacillati</taxon>
        <taxon>Bacillota</taxon>
        <taxon>Bacilli</taxon>
        <taxon>Bacillales</taxon>
        <taxon>Fictibacillaceae</taxon>
        <taxon>Pseudalkalibacillus</taxon>
    </lineage>
</organism>
<dbReference type="Gene3D" id="1.10.540.10">
    <property type="entry name" value="Acyl-CoA dehydrogenase/oxidase, N-terminal domain"/>
    <property type="match status" value="1"/>
</dbReference>
<proteinExistence type="predicted"/>
<accession>A0ABS9H0T5</accession>
<evidence type="ECO:0000313" key="6">
    <source>
        <dbReference type="EMBL" id="MCF6137407.1"/>
    </source>
</evidence>
<gene>
    <name evidence="6" type="ORF">L2716_06665</name>
</gene>
<evidence type="ECO:0000259" key="3">
    <source>
        <dbReference type="Pfam" id="PF02770"/>
    </source>
</evidence>
<dbReference type="Pfam" id="PF02771">
    <property type="entry name" value="Acyl-CoA_dh_N"/>
    <property type="match status" value="1"/>
</dbReference>
<dbReference type="RefSeq" id="WP_236332974.1">
    <property type="nucleotide sequence ID" value="NZ_JAKIJS010000001.1"/>
</dbReference>
<feature type="domain" description="Acyl-CoA dehydrogenase/oxidase N-terminal" evidence="4">
    <location>
        <begin position="25"/>
        <end position="100"/>
    </location>
</feature>
<name>A0ABS9H0T5_9BACL</name>
<dbReference type="InterPro" id="IPR037069">
    <property type="entry name" value="AcylCoA_DH/ox_N_sf"/>
</dbReference>
<dbReference type="Pfam" id="PF08028">
    <property type="entry name" value="Acyl-CoA_dh_2"/>
    <property type="match status" value="1"/>
</dbReference>
<feature type="domain" description="Acyl-CoA dehydrogenase C-terminal" evidence="5">
    <location>
        <begin position="249"/>
        <end position="367"/>
    </location>
</feature>
<keyword evidence="7" id="KW-1185">Reference proteome</keyword>
<dbReference type="InterPro" id="IPR036250">
    <property type="entry name" value="AcylCo_DH-like_C"/>
</dbReference>